<dbReference type="Pfam" id="PF18943">
    <property type="entry name" value="DUF5690"/>
    <property type="match status" value="1"/>
</dbReference>
<feature type="transmembrane region" description="Helical" evidence="1">
    <location>
        <begin position="16"/>
        <end position="35"/>
    </location>
</feature>
<feature type="transmembrane region" description="Helical" evidence="1">
    <location>
        <begin position="113"/>
        <end position="134"/>
    </location>
</feature>
<keyword evidence="1" id="KW-0472">Membrane</keyword>
<feature type="transmembrane region" description="Helical" evidence="1">
    <location>
        <begin position="359"/>
        <end position="380"/>
    </location>
</feature>
<gene>
    <name evidence="2" type="ORF">JF259_09905</name>
</gene>
<feature type="transmembrane region" description="Helical" evidence="1">
    <location>
        <begin position="267"/>
        <end position="289"/>
    </location>
</feature>
<keyword evidence="1" id="KW-0812">Transmembrane</keyword>
<reference evidence="2" key="1">
    <citation type="submission" date="2020-12" db="EMBL/GenBank/DDBJ databases">
        <title>Snuella sp. nov., isolated from sediment in Incheon.</title>
        <authorList>
            <person name="Kim W."/>
        </authorList>
    </citation>
    <scope>NUCLEOTIDE SEQUENCE</scope>
    <source>
        <strain evidence="2">CAU 1569</strain>
    </source>
</reference>
<accession>A0A8J7J400</accession>
<protein>
    <recommendedName>
        <fullName evidence="4">MFS transporter</fullName>
    </recommendedName>
</protein>
<keyword evidence="1" id="KW-1133">Transmembrane helix</keyword>
<organism evidence="2 3">
    <name type="scientific">Snuella sedimenti</name>
    <dbReference type="NCBI Taxonomy" id="2798802"/>
    <lineage>
        <taxon>Bacteria</taxon>
        <taxon>Pseudomonadati</taxon>
        <taxon>Bacteroidota</taxon>
        <taxon>Flavobacteriia</taxon>
        <taxon>Flavobacteriales</taxon>
        <taxon>Flavobacteriaceae</taxon>
        <taxon>Snuella</taxon>
    </lineage>
</organism>
<comment type="caution">
    <text evidence="2">The sequence shown here is derived from an EMBL/GenBank/DDBJ whole genome shotgun (WGS) entry which is preliminary data.</text>
</comment>
<dbReference type="EMBL" id="JAELVQ010000011">
    <property type="protein sequence ID" value="MBJ6368399.1"/>
    <property type="molecule type" value="Genomic_DNA"/>
</dbReference>
<evidence type="ECO:0000256" key="1">
    <source>
        <dbReference type="SAM" id="Phobius"/>
    </source>
</evidence>
<keyword evidence="3" id="KW-1185">Reference proteome</keyword>
<dbReference type="SUPFAM" id="SSF103473">
    <property type="entry name" value="MFS general substrate transporter"/>
    <property type="match status" value="1"/>
</dbReference>
<feature type="transmembrane region" description="Helical" evidence="1">
    <location>
        <begin position="178"/>
        <end position="197"/>
    </location>
</feature>
<feature type="transmembrane region" description="Helical" evidence="1">
    <location>
        <begin position="400"/>
        <end position="417"/>
    </location>
</feature>
<evidence type="ECO:0000313" key="3">
    <source>
        <dbReference type="Proteomes" id="UP000610931"/>
    </source>
</evidence>
<name>A0A8J7J400_9FLAO</name>
<dbReference type="InterPro" id="IPR036259">
    <property type="entry name" value="MFS_trans_sf"/>
</dbReference>
<sequence length="433" mass="48456">MILKVPTFFIDKARRFSTLWIMVAAFLCYTGMYAVRKSFLAGQYLDLGFGFNMDAKTVLVISQVLGYLCSKFLGIKVISEMPHQKRGGWLIGLVGFALLMLLVFAYAPPVVKVLALFFNGLPLGMVFGVVFSYLEGRKNTELLAAGLSTTFIFSTGLVKTVGVMLIQNLNISENMMPFITGLLFFPLFLVSVLMLGISKKPSREDIKERSKRLPMTKNERKEFLRQHGIGFSGLVLIYILLTIVRDFRDNFIVEFWSELGYAQKPGLITLTEVPVAIIVLVIAAFGVLLRDSYKAFNWSMWLTASGGILILIASVLFKEALVSPVAWIIATGVGVYLPYILFHCLIFERLVAFLRAKGNVGFLFYTADALGYLGSVFILFYKELIDNKGSLVSFFEQININASIVVIIGSILTMVYFKSKYAKRKEHLVPGLK</sequence>
<evidence type="ECO:0000313" key="2">
    <source>
        <dbReference type="EMBL" id="MBJ6368399.1"/>
    </source>
</evidence>
<dbReference type="Proteomes" id="UP000610931">
    <property type="component" value="Unassembled WGS sequence"/>
</dbReference>
<feature type="transmembrane region" description="Helical" evidence="1">
    <location>
        <begin position="301"/>
        <end position="318"/>
    </location>
</feature>
<feature type="transmembrane region" description="Helical" evidence="1">
    <location>
        <begin position="87"/>
        <end position="107"/>
    </location>
</feature>
<feature type="transmembrane region" description="Helical" evidence="1">
    <location>
        <begin position="55"/>
        <end position="75"/>
    </location>
</feature>
<dbReference type="InterPro" id="IPR043745">
    <property type="entry name" value="DUF5690"/>
</dbReference>
<dbReference type="AlphaFoldDB" id="A0A8J7J400"/>
<feature type="transmembrane region" description="Helical" evidence="1">
    <location>
        <begin position="324"/>
        <end position="347"/>
    </location>
</feature>
<feature type="transmembrane region" description="Helical" evidence="1">
    <location>
        <begin position="228"/>
        <end position="247"/>
    </location>
</feature>
<proteinExistence type="predicted"/>
<evidence type="ECO:0008006" key="4">
    <source>
        <dbReference type="Google" id="ProtNLM"/>
    </source>
</evidence>
<feature type="transmembrane region" description="Helical" evidence="1">
    <location>
        <begin position="141"/>
        <end position="166"/>
    </location>
</feature>